<comment type="subunit">
    <text evidence="6">Homodimer.</text>
</comment>
<dbReference type="InterPro" id="IPR029026">
    <property type="entry name" value="tRNA_m1G_MTases_N"/>
</dbReference>
<comment type="similarity">
    <text evidence="6">Belongs to the class IV-like SAM-binding methyltransferase superfamily. RNA methyltransferase TrmH family. TrmL subfamily.</text>
</comment>
<feature type="domain" description="tRNA/rRNA methyltransferase SpoU type" evidence="7">
    <location>
        <begin position="2"/>
        <end position="140"/>
    </location>
</feature>
<comment type="caution">
    <text evidence="8">The sequence shown here is derived from an EMBL/GenBank/DDBJ whole genome shotgun (WGS) entry which is preliminary data.</text>
</comment>
<evidence type="ECO:0000256" key="2">
    <source>
        <dbReference type="ARBA" id="ARBA00022603"/>
    </source>
</evidence>
<evidence type="ECO:0000313" key="8">
    <source>
        <dbReference type="EMBL" id="MER2288355.1"/>
    </source>
</evidence>
<dbReference type="GO" id="GO:0032259">
    <property type="term" value="P:methylation"/>
    <property type="evidence" value="ECO:0007669"/>
    <property type="project" value="UniProtKB-KW"/>
</dbReference>
<evidence type="ECO:0000256" key="4">
    <source>
        <dbReference type="ARBA" id="ARBA00022691"/>
    </source>
</evidence>
<organism evidence="8 9">
    <name type="scientific">Methylobacterium brachiatum</name>
    <dbReference type="NCBI Taxonomy" id="269660"/>
    <lineage>
        <taxon>Bacteria</taxon>
        <taxon>Pseudomonadati</taxon>
        <taxon>Pseudomonadota</taxon>
        <taxon>Alphaproteobacteria</taxon>
        <taxon>Hyphomicrobiales</taxon>
        <taxon>Methylobacteriaceae</taxon>
        <taxon>Methylobacterium</taxon>
    </lineage>
</organism>
<dbReference type="CDD" id="cd18094">
    <property type="entry name" value="SpoU-like_TrmL"/>
    <property type="match status" value="1"/>
</dbReference>
<dbReference type="PANTHER" id="PTHR42971:SF1">
    <property type="entry name" value="TRNA (CYTIDINE(34)-2'-O)-METHYLTRANSFERASE"/>
    <property type="match status" value="1"/>
</dbReference>
<reference evidence="8" key="1">
    <citation type="submission" date="2024-06" db="EMBL/GenBank/DDBJ databases">
        <authorList>
            <person name="Campbell A.G."/>
        </authorList>
    </citation>
    <scope>NUCLEOTIDE SEQUENCE</scope>
    <source>
        <strain evidence="8">EM17</strain>
    </source>
</reference>
<dbReference type="EC" id="2.1.1.207" evidence="6"/>
<comment type="catalytic activity">
    <reaction evidence="6">
        <text>5-carboxymethylaminomethyluridine(34) in tRNA(Leu) + S-adenosyl-L-methionine = 5-carboxymethylaminomethyl-2'-O-methyluridine(34) in tRNA(Leu) + S-adenosyl-L-homocysteine + H(+)</text>
        <dbReference type="Rhea" id="RHEA:43088"/>
        <dbReference type="Rhea" id="RHEA-COMP:10333"/>
        <dbReference type="Rhea" id="RHEA-COMP:10334"/>
        <dbReference type="ChEBI" id="CHEBI:15378"/>
        <dbReference type="ChEBI" id="CHEBI:57856"/>
        <dbReference type="ChEBI" id="CHEBI:59789"/>
        <dbReference type="ChEBI" id="CHEBI:74508"/>
        <dbReference type="ChEBI" id="CHEBI:74511"/>
        <dbReference type="EC" id="2.1.1.207"/>
    </reaction>
</comment>
<feature type="binding site" evidence="6">
    <location>
        <position position="102"/>
    </location>
    <ligand>
        <name>S-adenosyl-L-methionine</name>
        <dbReference type="ChEBI" id="CHEBI:59789"/>
    </ligand>
</feature>
<comment type="catalytic activity">
    <reaction evidence="6">
        <text>cytidine(34) in tRNA + S-adenosyl-L-methionine = 2'-O-methylcytidine(34) in tRNA + S-adenosyl-L-homocysteine + H(+)</text>
        <dbReference type="Rhea" id="RHEA:43084"/>
        <dbReference type="Rhea" id="RHEA-COMP:10331"/>
        <dbReference type="Rhea" id="RHEA-COMP:10332"/>
        <dbReference type="ChEBI" id="CHEBI:15378"/>
        <dbReference type="ChEBI" id="CHEBI:57856"/>
        <dbReference type="ChEBI" id="CHEBI:59789"/>
        <dbReference type="ChEBI" id="CHEBI:74495"/>
        <dbReference type="ChEBI" id="CHEBI:82748"/>
        <dbReference type="EC" id="2.1.1.207"/>
    </reaction>
</comment>
<keyword evidence="1 6" id="KW-0963">Cytoplasm</keyword>
<comment type="caution">
    <text evidence="6">Lacks conserved residue(s) required for the propagation of feature annotation.</text>
</comment>
<dbReference type="Pfam" id="PF00588">
    <property type="entry name" value="SpoU_methylase"/>
    <property type="match status" value="1"/>
</dbReference>
<dbReference type="EMBL" id="JBELQD010000006">
    <property type="protein sequence ID" value="MER2288355.1"/>
    <property type="molecule type" value="Genomic_DNA"/>
</dbReference>
<proteinExistence type="inferred from homology"/>
<evidence type="ECO:0000256" key="6">
    <source>
        <dbReference type="HAMAP-Rule" id="MF_01885"/>
    </source>
</evidence>
<comment type="function">
    <text evidence="6">Methylates the ribose at the nucleotide 34 wobble position in the two leucyl isoacceptors tRNA(Leu)(CmAA) and tRNA(Leu)(cmnm5UmAA). Catalyzes the methyl transfer from S-adenosyl-L-methionine to the 2'-OH of the wobble nucleotide.</text>
</comment>
<sequence length="159" mass="16999">MLRLVLYQPDIPQNTGTMLRMAACLGLAVEIVEPAGFDVSDRHLRRAGLDYLDHVAITRHRSFSAFEAWRAEAGLRLVLATTAGARPHTDFAFRPDDCVMVGRESAGVPDAVHAAADARVVVPIRAGLRSLNVAVAAAMIAGEALRQTGGFEPDRAPSA</sequence>
<accession>A0ABV1R0J9</accession>
<keyword evidence="5 6" id="KW-0819">tRNA processing</keyword>
<dbReference type="InterPro" id="IPR001537">
    <property type="entry name" value="SpoU_MeTrfase"/>
</dbReference>
<keyword evidence="3 6" id="KW-0808">Transferase</keyword>
<feature type="binding site" evidence="6">
    <location>
        <position position="130"/>
    </location>
    <ligand>
        <name>S-adenosyl-L-methionine</name>
        <dbReference type="ChEBI" id="CHEBI:59789"/>
    </ligand>
</feature>
<name>A0ABV1R0J9_9HYPH</name>
<evidence type="ECO:0000256" key="1">
    <source>
        <dbReference type="ARBA" id="ARBA00022490"/>
    </source>
</evidence>
<evidence type="ECO:0000256" key="3">
    <source>
        <dbReference type="ARBA" id="ARBA00022679"/>
    </source>
</evidence>
<keyword evidence="2 6" id="KW-0489">Methyltransferase</keyword>
<dbReference type="PANTHER" id="PTHR42971">
    <property type="entry name" value="TRNA (CYTIDINE(34)-2'-O)-METHYLTRANSFERASE"/>
    <property type="match status" value="1"/>
</dbReference>
<comment type="subcellular location">
    <subcellularLocation>
        <location evidence="6">Cytoplasm</location>
    </subcellularLocation>
</comment>
<dbReference type="Gene3D" id="3.40.1280.10">
    <property type="match status" value="1"/>
</dbReference>
<dbReference type="HAMAP" id="MF_01885">
    <property type="entry name" value="tRNA_methyltr_TrmL"/>
    <property type="match status" value="1"/>
</dbReference>
<keyword evidence="9" id="KW-1185">Reference proteome</keyword>
<dbReference type="GO" id="GO:0008168">
    <property type="term" value="F:methyltransferase activity"/>
    <property type="evidence" value="ECO:0007669"/>
    <property type="project" value="UniProtKB-KW"/>
</dbReference>
<feature type="binding site" evidence="6">
    <location>
        <position position="122"/>
    </location>
    <ligand>
        <name>S-adenosyl-L-methionine</name>
        <dbReference type="ChEBI" id="CHEBI:59789"/>
    </ligand>
</feature>
<keyword evidence="4 6" id="KW-0949">S-adenosyl-L-methionine</keyword>
<protein>
    <recommendedName>
        <fullName evidence="6">tRNA (cytidine(34)-2'-O)-methyltransferase</fullName>
        <ecNumber evidence="6">2.1.1.207</ecNumber>
    </recommendedName>
    <alternativeName>
        <fullName evidence="6">tRNA (cytidine/uridine-2'-O-)-methyltransferase TrmL</fullName>
    </alternativeName>
</protein>
<evidence type="ECO:0000313" key="9">
    <source>
        <dbReference type="Proteomes" id="UP001432995"/>
    </source>
</evidence>
<evidence type="ECO:0000256" key="5">
    <source>
        <dbReference type="ARBA" id="ARBA00022694"/>
    </source>
</evidence>
<gene>
    <name evidence="6" type="primary">trmL</name>
    <name evidence="8" type="ORF">ABS770_08820</name>
</gene>
<dbReference type="PIRSF" id="PIRSF029256">
    <property type="entry name" value="SpoU_TrmH_prd"/>
    <property type="match status" value="1"/>
</dbReference>
<evidence type="ECO:0000259" key="7">
    <source>
        <dbReference type="Pfam" id="PF00588"/>
    </source>
</evidence>
<dbReference type="Proteomes" id="UP001432995">
    <property type="component" value="Unassembled WGS sequence"/>
</dbReference>
<dbReference type="InterPro" id="IPR029028">
    <property type="entry name" value="Alpha/beta_knot_MTases"/>
</dbReference>
<dbReference type="SUPFAM" id="SSF75217">
    <property type="entry name" value="alpha/beta knot"/>
    <property type="match status" value="1"/>
</dbReference>
<dbReference type="RefSeq" id="WP_350378007.1">
    <property type="nucleotide sequence ID" value="NZ_JBELQD010000006.1"/>
</dbReference>
<dbReference type="InterPro" id="IPR016914">
    <property type="entry name" value="TrmL"/>
</dbReference>